<name>A0ABU4RTM5_9GAMM</name>
<evidence type="ECO:0000259" key="2">
    <source>
        <dbReference type="SMART" id="SM00382"/>
    </source>
</evidence>
<dbReference type="InterPro" id="IPR003593">
    <property type="entry name" value="AAA+_ATPase"/>
</dbReference>
<organism evidence="3 4">
    <name type="scientific">Gilvimarinus gilvus</name>
    <dbReference type="NCBI Taxonomy" id="3058038"/>
    <lineage>
        <taxon>Bacteria</taxon>
        <taxon>Pseudomonadati</taxon>
        <taxon>Pseudomonadota</taxon>
        <taxon>Gammaproteobacteria</taxon>
        <taxon>Cellvibrionales</taxon>
        <taxon>Cellvibrionaceae</taxon>
        <taxon>Gilvimarinus</taxon>
    </lineage>
</organism>
<evidence type="ECO:0000256" key="1">
    <source>
        <dbReference type="SAM" id="MobiDB-lite"/>
    </source>
</evidence>
<dbReference type="Gene3D" id="3.40.50.300">
    <property type="entry name" value="P-loop containing nucleotide triphosphate hydrolases"/>
    <property type="match status" value="1"/>
</dbReference>
<evidence type="ECO:0000313" key="4">
    <source>
        <dbReference type="Proteomes" id="UP001273505"/>
    </source>
</evidence>
<dbReference type="InterPro" id="IPR049945">
    <property type="entry name" value="AAA_22"/>
</dbReference>
<dbReference type="PANTHER" id="PTHR35894:SF1">
    <property type="entry name" value="PHOSPHORIBULOKINASE _ URIDINE KINASE FAMILY"/>
    <property type="match status" value="1"/>
</dbReference>
<feature type="region of interest" description="Disordered" evidence="1">
    <location>
        <begin position="324"/>
        <end position="353"/>
    </location>
</feature>
<dbReference type="PANTHER" id="PTHR35894">
    <property type="entry name" value="GENERAL SECRETION PATHWAY PROTEIN A-RELATED"/>
    <property type="match status" value="1"/>
</dbReference>
<feature type="domain" description="AAA+ ATPase" evidence="2">
    <location>
        <begin position="42"/>
        <end position="194"/>
    </location>
</feature>
<evidence type="ECO:0000313" key="3">
    <source>
        <dbReference type="EMBL" id="MDX6848232.1"/>
    </source>
</evidence>
<proteinExistence type="predicted"/>
<accession>A0ABU4RTM5</accession>
<dbReference type="InterPro" id="IPR027417">
    <property type="entry name" value="P-loop_NTPase"/>
</dbReference>
<dbReference type="InterPro" id="IPR052026">
    <property type="entry name" value="ExeA_AAA_ATPase_DNA-bind"/>
</dbReference>
<dbReference type="SMART" id="SM00382">
    <property type="entry name" value="AAA"/>
    <property type="match status" value="1"/>
</dbReference>
<dbReference type="Pfam" id="PF13401">
    <property type="entry name" value="AAA_22"/>
    <property type="match status" value="1"/>
</dbReference>
<dbReference type="Proteomes" id="UP001273505">
    <property type="component" value="Unassembled WGS sequence"/>
</dbReference>
<protein>
    <submittedName>
        <fullName evidence="3">AAA family ATPase</fullName>
    </submittedName>
</protein>
<reference evidence="3 4" key="1">
    <citation type="submission" date="2023-11" db="EMBL/GenBank/DDBJ databases">
        <title>Gilvimarinus fulvus sp. nov., isolated from the surface of Kelp.</title>
        <authorList>
            <person name="Sun Y.Y."/>
            <person name="Gong Y."/>
            <person name="Du Z.J."/>
        </authorList>
    </citation>
    <scope>NUCLEOTIDE SEQUENCE [LARGE SCALE GENOMIC DNA]</scope>
    <source>
        <strain evidence="3 4">SDUM040013</strain>
    </source>
</reference>
<comment type="caution">
    <text evidence="3">The sequence shown here is derived from an EMBL/GenBank/DDBJ whole genome shotgun (WGS) entry which is preliminary data.</text>
</comment>
<gene>
    <name evidence="3" type="ORF">SCD92_02600</name>
</gene>
<dbReference type="RefSeq" id="WP_302723025.1">
    <property type="nucleotide sequence ID" value="NZ_JAULRU010000577.1"/>
</dbReference>
<sequence length="399" mass="44211">MDTTLNAIASEPFLNKPSPQLFFESENHTKGWQFLKSALKSAEPHLIVAGPYGAGKTLLCLKLVEHLKESAEQPFVYVSTPAQNYAEMLRQACSALNLKVSRSVTKQETLASHIYRHFEQNPDDTLVILLDDVQEYDASTLNQIRMLANYNVEGKFPVRLFLFAHSHFYQRLKSADLESLDQRIKRRFHLEGLSFEEVKEYIYFQMLEAGMRGSPFFPDDTIREITKLSEGLPRRINNLCDNCILIGDKLGKEIIDRSILAEGAKHLGLQPLPPVIDAPAVNGVDSAPMMGRSIPIDASLSEHADDLKSDLSAGQPEFYAQADDASEPLNSHAADSEPHDSPDPSSKQPPRSKIDLGAAAPWATWIWRATVVVLLTAIAIVAFADGAVLPDALSEIYNG</sequence>
<dbReference type="SUPFAM" id="SSF52540">
    <property type="entry name" value="P-loop containing nucleoside triphosphate hydrolases"/>
    <property type="match status" value="1"/>
</dbReference>
<dbReference type="EMBL" id="JAXAFO010000003">
    <property type="protein sequence ID" value="MDX6848232.1"/>
    <property type="molecule type" value="Genomic_DNA"/>
</dbReference>
<keyword evidence="4" id="KW-1185">Reference proteome</keyword>